<evidence type="ECO:0008006" key="3">
    <source>
        <dbReference type="Google" id="ProtNLM"/>
    </source>
</evidence>
<reference evidence="1 2" key="1">
    <citation type="submission" date="2021-08" db="EMBL/GenBank/DDBJ databases">
        <title>Draft genome sequence of Mycolicibacterium sp. NGTWS1702 strain.</title>
        <authorList>
            <person name="Matsumoto M."/>
            <person name="Tang B.C.C."/>
            <person name="Machida Y."/>
            <person name="Matoyama H."/>
            <person name="Kishihara T."/>
            <person name="Sato S."/>
            <person name="Kondo I."/>
            <person name="Sano M."/>
            <person name="Kato G."/>
        </authorList>
    </citation>
    <scope>NUCLEOTIDE SEQUENCE [LARGE SCALE GENOMIC DNA]</scope>
    <source>
        <strain evidence="1 2">NGTWSNA01</strain>
    </source>
</reference>
<keyword evidence="2" id="KW-1185">Reference proteome</keyword>
<name>A0ABQ4VBH6_9MYCO</name>
<proteinExistence type="predicted"/>
<evidence type="ECO:0000313" key="1">
    <source>
        <dbReference type="EMBL" id="GJF17732.1"/>
    </source>
</evidence>
<gene>
    <name evidence="1" type="ORF">NGTWS1702_24610</name>
</gene>
<comment type="caution">
    <text evidence="1">The sequence shown here is derived from an EMBL/GenBank/DDBJ whole genome shotgun (WGS) entry which is preliminary data.</text>
</comment>
<accession>A0ABQ4VBH6</accession>
<dbReference type="EMBL" id="BPRH01002578">
    <property type="protein sequence ID" value="GJF17732.1"/>
    <property type="molecule type" value="Genomic_DNA"/>
</dbReference>
<protein>
    <recommendedName>
        <fullName evidence="3">Helix-turn-helix domain-containing protein</fullName>
    </recommendedName>
</protein>
<dbReference type="Proteomes" id="UP001060504">
    <property type="component" value="Unassembled WGS sequence"/>
</dbReference>
<sequence length="249" mass="27373">MKSPAFLKVLPADIGRVGAPGACILAAIRYVTALPGEGNGRRVVDGETWLRASQEAIGQLLGGVPRKSIGRELAKLEAAGELQTRPSPDYGDQAKEYLVSDQPVDESGQSIAQNRPLSLAESGHSHWPKVATLPIPEELEEHSVGKNARTRGARLDPEWIPPQNVIDQMRDECPTVDLQAEHRKFVDYWTDQTGSRAAKRSWVGTWRNWIRKAAEQSRGPRTGVATADQRVAQVQALKHTPPTRLEISQ</sequence>
<organism evidence="1 2">
    <name type="scientific">Mycolicibacterium cyprinidarum</name>
    <dbReference type="NCBI Taxonomy" id="2860311"/>
    <lineage>
        <taxon>Bacteria</taxon>
        <taxon>Bacillati</taxon>
        <taxon>Actinomycetota</taxon>
        <taxon>Actinomycetes</taxon>
        <taxon>Mycobacteriales</taxon>
        <taxon>Mycobacteriaceae</taxon>
        <taxon>Mycolicibacterium</taxon>
    </lineage>
</organism>
<evidence type="ECO:0000313" key="2">
    <source>
        <dbReference type="Proteomes" id="UP001060504"/>
    </source>
</evidence>